<accession>A0A6C0HQF0</accession>
<feature type="coiled-coil region" evidence="1">
    <location>
        <begin position="3"/>
        <end position="30"/>
    </location>
</feature>
<evidence type="ECO:0000256" key="2">
    <source>
        <dbReference type="SAM" id="Phobius"/>
    </source>
</evidence>
<reference evidence="3" key="1">
    <citation type="journal article" date="2020" name="Nature">
        <title>Giant virus diversity and host interactions through global metagenomics.</title>
        <authorList>
            <person name="Schulz F."/>
            <person name="Roux S."/>
            <person name="Paez-Espino D."/>
            <person name="Jungbluth S."/>
            <person name="Walsh D.A."/>
            <person name="Denef V.J."/>
            <person name="McMahon K.D."/>
            <person name="Konstantinidis K.T."/>
            <person name="Eloe-Fadrosh E.A."/>
            <person name="Kyrpides N.C."/>
            <person name="Woyke T."/>
        </authorList>
    </citation>
    <scope>NUCLEOTIDE SEQUENCE</scope>
    <source>
        <strain evidence="3">GVMAG-M-3300023184-161</strain>
    </source>
</reference>
<keyword evidence="2" id="KW-1133">Transmembrane helix</keyword>
<feature type="transmembrane region" description="Helical" evidence="2">
    <location>
        <begin position="411"/>
        <end position="432"/>
    </location>
</feature>
<evidence type="ECO:0000256" key="1">
    <source>
        <dbReference type="SAM" id="Coils"/>
    </source>
</evidence>
<feature type="transmembrane region" description="Helical" evidence="2">
    <location>
        <begin position="388"/>
        <end position="405"/>
    </location>
</feature>
<keyword evidence="1" id="KW-0175">Coiled coil</keyword>
<dbReference type="AlphaFoldDB" id="A0A6C0HQF0"/>
<dbReference type="EMBL" id="MN739998">
    <property type="protein sequence ID" value="QHT82366.1"/>
    <property type="molecule type" value="Genomic_DNA"/>
</dbReference>
<protein>
    <submittedName>
        <fullName evidence="3">Uncharacterized protein</fullName>
    </submittedName>
</protein>
<proteinExistence type="predicted"/>
<keyword evidence="2" id="KW-0812">Transmembrane</keyword>
<evidence type="ECO:0000313" key="3">
    <source>
        <dbReference type="EMBL" id="QHT82366.1"/>
    </source>
</evidence>
<organism evidence="3">
    <name type="scientific">viral metagenome</name>
    <dbReference type="NCBI Taxonomy" id="1070528"/>
    <lineage>
        <taxon>unclassified sequences</taxon>
        <taxon>metagenomes</taxon>
        <taxon>organismal metagenomes</taxon>
    </lineage>
</organism>
<sequence length="561" mass="62072">MSSSSTETQVKQLLDNISQLQQTEQQLYKELEASIQSSPVIAPAVTPTTYYMYGPYVGPSGNAPVPINNTVSMGDQTVYIIQDGVYTKMVQWPSNIAKYYTGNIADFSTSNWDTYPTMDPGKYMLTPTPPAPDASTTLNEYRQWCVTARNTYGVIPYETWGTMNTSDLQTQWTNWNCNTNSNPPPPPPPPTVVQNAGGAWQYQGCYNDTQSRALSNDAGQVNSVDACQQIAYARGDIYVGLQYGGQCFTGPATDNPTKYGVQTNTSQCSNPLGTAWTNMLYKYIITPPATTPMLSASSQQLISRINQLSSIRMSLYENLNYIYNTVQQSSSQSAVSLSNLKKSVDYAENALNQTKDRFNELNTSKNNKMRMVEINTYYGKWYKAQARVIKICVFILTIIIILLIIRRKGILNPNIINIIIAVIITFGAYILLAKYVDISSRNNMNFDVYDWGGMGSIPKNTSNTNNISTTGLTDDIKKSFAASFEGIGVCVGDGCCSSGMKYDQTLRKCLDSSSTETFTANRLITNIHNKNHKKTSSTEVPVAITGNQNSVSHVKRGNKIH</sequence>
<name>A0A6C0HQF0_9ZZZZ</name>
<keyword evidence="2" id="KW-0472">Membrane</keyword>